<dbReference type="Gene3D" id="3.30.70.20">
    <property type="match status" value="1"/>
</dbReference>
<sequence length="60" mass="6217">MFVVAVDQGVCDGCGECTESCPSETLKLVDGKAQVVNDECMGCETCVTICPTGAVTLQEV</sequence>
<dbReference type="PROSITE" id="PS00198">
    <property type="entry name" value="4FE4S_FER_1"/>
    <property type="match status" value="1"/>
</dbReference>
<dbReference type="AlphaFoldDB" id="B1I6N2"/>
<dbReference type="GO" id="GO:0051539">
    <property type="term" value="F:4 iron, 4 sulfur cluster binding"/>
    <property type="evidence" value="ECO:0007669"/>
    <property type="project" value="UniProtKB-KW"/>
</dbReference>
<proteinExistence type="predicted"/>
<evidence type="ECO:0000256" key="3">
    <source>
        <dbReference type="ARBA" id="ARBA00022723"/>
    </source>
</evidence>
<dbReference type="GO" id="GO:0046872">
    <property type="term" value="F:metal ion binding"/>
    <property type="evidence" value="ECO:0007669"/>
    <property type="project" value="UniProtKB-KW"/>
</dbReference>
<dbReference type="PROSITE" id="PS51379">
    <property type="entry name" value="4FE4S_FER_2"/>
    <property type="match status" value="2"/>
</dbReference>
<keyword evidence="7" id="KW-0411">Iron-sulfur</keyword>
<dbReference type="KEGG" id="dau:Daud_2193"/>
<dbReference type="SUPFAM" id="SSF54862">
    <property type="entry name" value="4Fe-4S ferredoxins"/>
    <property type="match status" value="1"/>
</dbReference>
<dbReference type="PANTHER" id="PTHR43687">
    <property type="entry name" value="ADENYLYLSULFATE REDUCTASE, BETA SUBUNIT"/>
    <property type="match status" value="1"/>
</dbReference>
<gene>
    <name evidence="9" type="ordered locus">Daud_2193</name>
</gene>
<reference evidence="10" key="1">
    <citation type="submission" date="2007-10" db="EMBL/GenBank/DDBJ databases">
        <title>Complete sequence of chromosome of Desulforudis audaxviator MP104C.</title>
        <authorList>
            <person name="Copeland A."/>
            <person name="Lucas S."/>
            <person name="Lapidus A."/>
            <person name="Barry K."/>
            <person name="Glavina del Rio T."/>
            <person name="Dalin E."/>
            <person name="Tice H."/>
            <person name="Bruce D."/>
            <person name="Pitluck S."/>
            <person name="Lowry S.R."/>
            <person name="Larimer F."/>
            <person name="Land M.L."/>
            <person name="Hauser L."/>
            <person name="Kyrpides N."/>
            <person name="Ivanova N.N."/>
            <person name="Richardson P."/>
        </authorList>
    </citation>
    <scope>NUCLEOTIDE SEQUENCE [LARGE SCALE GENOMIC DNA]</scope>
    <source>
        <strain evidence="10">MP104C</strain>
    </source>
</reference>
<dbReference type="InterPro" id="IPR017900">
    <property type="entry name" value="4Fe4S_Fe_S_CS"/>
</dbReference>
<dbReference type="InterPro" id="IPR050572">
    <property type="entry name" value="Fe-S_Ferredoxin"/>
</dbReference>
<evidence type="ECO:0000259" key="8">
    <source>
        <dbReference type="PROSITE" id="PS51379"/>
    </source>
</evidence>
<reference evidence="9 10" key="2">
    <citation type="journal article" date="2008" name="Science">
        <title>Environmental genomics reveals a single-species ecosystem deep within Earth.</title>
        <authorList>
            <person name="Chivian D."/>
            <person name="Brodie E.L."/>
            <person name="Alm E.J."/>
            <person name="Culley D.E."/>
            <person name="Dehal P.S."/>
            <person name="Desantis T.Z."/>
            <person name="Gihring T.M."/>
            <person name="Lapidus A."/>
            <person name="Lin L.H."/>
            <person name="Lowry S.R."/>
            <person name="Moser D.P."/>
            <person name="Richardson P.M."/>
            <person name="Southam G."/>
            <person name="Wanger G."/>
            <person name="Pratt L.M."/>
            <person name="Andersen G.L."/>
            <person name="Hazen T.C."/>
            <person name="Brockman F.J."/>
            <person name="Arkin A.P."/>
            <person name="Onstott T.C."/>
        </authorList>
    </citation>
    <scope>NUCLEOTIDE SEQUENCE [LARGE SCALE GENOMIC DNA]</scope>
    <source>
        <strain evidence="9 10">MP104C</strain>
    </source>
</reference>
<evidence type="ECO:0000256" key="4">
    <source>
        <dbReference type="ARBA" id="ARBA00022737"/>
    </source>
</evidence>
<dbReference type="STRING" id="477974.Daud_2193"/>
<feature type="domain" description="4Fe-4S ferredoxin-type" evidence="8">
    <location>
        <begin position="32"/>
        <end position="60"/>
    </location>
</feature>
<evidence type="ECO:0000256" key="7">
    <source>
        <dbReference type="ARBA" id="ARBA00023014"/>
    </source>
</evidence>
<evidence type="ECO:0000256" key="6">
    <source>
        <dbReference type="ARBA" id="ARBA00023004"/>
    </source>
</evidence>
<evidence type="ECO:0000256" key="1">
    <source>
        <dbReference type="ARBA" id="ARBA00022448"/>
    </source>
</evidence>
<accession>B1I6N2</accession>
<keyword evidence="10" id="KW-1185">Reference proteome</keyword>
<dbReference type="RefSeq" id="WP_012303255.1">
    <property type="nucleotide sequence ID" value="NC_010424.1"/>
</dbReference>
<dbReference type="HOGENOM" id="CLU_139698_5_5_9"/>
<dbReference type="eggNOG" id="COG1148">
    <property type="taxonomic scope" value="Bacteria"/>
</dbReference>
<keyword evidence="4" id="KW-0677">Repeat</keyword>
<keyword evidence="1" id="KW-0813">Transport</keyword>
<evidence type="ECO:0000256" key="5">
    <source>
        <dbReference type="ARBA" id="ARBA00022982"/>
    </source>
</evidence>
<evidence type="ECO:0000313" key="10">
    <source>
        <dbReference type="Proteomes" id="UP000008544"/>
    </source>
</evidence>
<keyword evidence="2" id="KW-0004">4Fe-4S</keyword>
<dbReference type="InterPro" id="IPR017896">
    <property type="entry name" value="4Fe4S_Fe-S-bd"/>
</dbReference>
<evidence type="ECO:0000256" key="2">
    <source>
        <dbReference type="ARBA" id="ARBA00022485"/>
    </source>
</evidence>
<protein>
    <submittedName>
        <fullName evidence="9">4Fe-4S ferredoxin, iron-sulfur binding domain protein</fullName>
    </submittedName>
</protein>
<name>B1I6N2_DESAP</name>
<dbReference type="OrthoDB" id="9807879at2"/>
<keyword evidence="5" id="KW-0249">Electron transport</keyword>
<keyword evidence="6" id="KW-0408">Iron</keyword>
<dbReference type="PANTHER" id="PTHR43687:SF6">
    <property type="entry name" value="L-ASPARTATE SEMIALDEHYDE SULFURTRANSFERASE IRON-SULFUR SUBUNIT"/>
    <property type="match status" value="1"/>
</dbReference>
<feature type="domain" description="4Fe-4S ferredoxin-type" evidence="8">
    <location>
        <begin position="2"/>
        <end position="31"/>
    </location>
</feature>
<dbReference type="EMBL" id="CP000860">
    <property type="protein sequence ID" value="ACA60680.1"/>
    <property type="molecule type" value="Genomic_DNA"/>
</dbReference>
<evidence type="ECO:0000313" key="9">
    <source>
        <dbReference type="EMBL" id="ACA60680.1"/>
    </source>
</evidence>
<dbReference type="Pfam" id="PF13237">
    <property type="entry name" value="Fer4_10"/>
    <property type="match status" value="1"/>
</dbReference>
<organism evidence="9 10">
    <name type="scientific">Desulforudis audaxviator (strain MP104C)</name>
    <dbReference type="NCBI Taxonomy" id="477974"/>
    <lineage>
        <taxon>Bacteria</taxon>
        <taxon>Bacillati</taxon>
        <taxon>Bacillota</taxon>
        <taxon>Clostridia</taxon>
        <taxon>Thermoanaerobacterales</taxon>
        <taxon>Candidatus Desulforudaceae</taxon>
        <taxon>Candidatus Desulforudis</taxon>
    </lineage>
</organism>
<dbReference type="Proteomes" id="UP000008544">
    <property type="component" value="Chromosome"/>
</dbReference>
<keyword evidence="3" id="KW-0479">Metal-binding</keyword>